<protein>
    <submittedName>
        <fullName evidence="3">3-deoxy-D-arabinoheptulosonate-7-phosphate synthase</fullName>
    </submittedName>
</protein>
<evidence type="ECO:0000256" key="1">
    <source>
        <dbReference type="ARBA" id="ARBA00022679"/>
    </source>
</evidence>
<dbReference type="InterPro" id="IPR006218">
    <property type="entry name" value="DAHP1/KDSA"/>
</dbReference>
<dbReference type="InterPro" id="IPR013785">
    <property type="entry name" value="Aldolase_TIM"/>
</dbReference>
<organism evidence="3 4">
    <name type="scientific">Spongiactinospora gelatinilytica</name>
    <dbReference type="NCBI Taxonomy" id="2666298"/>
    <lineage>
        <taxon>Bacteria</taxon>
        <taxon>Bacillati</taxon>
        <taxon>Actinomycetota</taxon>
        <taxon>Actinomycetes</taxon>
        <taxon>Streptosporangiales</taxon>
        <taxon>Streptosporangiaceae</taxon>
        <taxon>Spongiactinospora</taxon>
    </lineage>
</organism>
<gene>
    <name evidence="3" type="ORF">C1I98_30955</name>
</gene>
<dbReference type="Proteomes" id="UP000248544">
    <property type="component" value="Unassembled WGS sequence"/>
</dbReference>
<dbReference type="Pfam" id="PF01817">
    <property type="entry name" value="CM_2"/>
    <property type="match status" value="1"/>
</dbReference>
<keyword evidence="4" id="KW-1185">Reference proteome</keyword>
<name>A0A2W2G9A7_9ACTN</name>
<dbReference type="InterPro" id="IPR036263">
    <property type="entry name" value="Chorismate_II_sf"/>
</dbReference>
<dbReference type="GO" id="GO:0004106">
    <property type="term" value="F:chorismate mutase activity"/>
    <property type="evidence" value="ECO:0007669"/>
    <property type="project" value="InterPro"/>
</dbReference>
<accession>A0A2W2G9A7</accession>
<evidence type="ECO:0000313" key="4">
    <source>
        <dbReference type="Proteomes" id="UP000248544"/>
    </source>
</evidence>
<dbReference type="PANTHER" id="PTHR43018">
    <property type="entry name" value="PHOSPHO-2-DEHYDRO-3-DEOXYHEPTONATE ALDOLASE"/>
    <property type="match status" value="1"/>
</dbReference>
<dbReference type="EMBL" id="POUA01000345">
    <property type="protein sequence ID" value="PZG30807.1"/>
    <property type="molecule type" value="Genomic_DNA"/>
</dbReference>
<dbReference type="AlphaFoldDB" id="A0A2W2G9A7"/>
<dbReference type="InterPro" id="IPR002701">
    <property type="entry name" value="CM_II_prokaryot"/>
</dbReference>
<dbReference type="SMART" id="SM00830">
    <property type="entry name" value="CM_2"/>
    <property type="match status" value="1"/>
</dbReference>
<dbReference type="PROSITE" id="PS51168">
    <property type="entry name" value="CHORISMATE_MUT_2"/>
    <property type="match status" value="1"/>
</dbReference>
<dbReference type="SUPFAM" id="SSF51569">
    <property type="entry name" value="Aldolase"/>
    <property type="match status" value="1"/>
</dbReference>
<sequence>MHRSRDVVDFPAWSVGKVRFVSVETPDLRTTRAVRIGQVPLGQDVLPVVIGGSAAAAGPGGSPGPAQDIRWITLRGHRGRRPAGEAIAEARAGWASPVLVEPFSAADLPDIAEQADGVVIGAAWMQDFRLVRAAARLGIPVVVQRGPAATLEEWLAIADYCVAEGNDQVALCECGSRTPMPGGGTTLDLAMAREARARTGRPVLVALGRDAALAGAAIAAGADGLMLAPDAGRDVVAAAREAAIVVGAMVRREDPATVAEARGVIDRVDAALATLLERRAELAGVVQRLKPVGGFAGRDMERERSLVAAMARRAPALGTDRLAPVMNAVIEAGLHLAEERRARPDGG</sequence>
<dbReference type="InterPro" id="IPR052899">
    <property type="entry name" value="Class-I_DAHP_synthase"/>
</dbReference>
<comment type="caution">
    <text evidence="3">The sequence shown here is derived from an EMBL/GenBank/DDBJ whole genome shotgun (WGS) entry which is preliminary data.</text>
</comment>
<dbReference type="Pfam" id="PF00793">
    <property type="entry name" value="DAHP_synth_1"/>
    <property type="match status" value="1"/>
</dbReference>
<evidence type="ECO:0000259" key="2">
    <source>
        <dbReference type="PROSITE" id="PS51168"/>
    </source>
</evidence>
<dbReference type="PANTHER" id="PTHR43018:SF1">
    <property type="entry name" value="PROTEIN AROA(G)"/>
    <property type="match status" value="1"/>
</dbReference>
<evidence type="ECO:0000313" key="3">
    <source>
        <dbReference type="EMBL" id="PZG30807.1"/>
    </source>
</evidence>
<keyword evidence="1" id="KW-0808">Transferase</keyword>
<dbReference type="Gene3D" id="1.20.59.10">
    <property type="entry name" value="Chorismate mutase"/>
    <property type="match status" value="1"/>
</dbReference>
<dbReference type="GO" id="GO:0046417">
    <property type="term" value="P:chorismate metabolic process"/>
    <property type="evidence" value="ECO:0007669"/>
    <property type="project" value="InterPro"/>
</dbReference>
<dbReference type="GO" id="GO:0016740">
    <property type="term" value="F:transferase activity"/>
    <property type="evidence" value="ECO:0007669"/>
    <property type="project" value="UniProtKB-KW"/>
</dbReference>
<proteinExistence type="predicted"/>
<dbReference type="SUPFAM" id="SSF48600">
    <property type="entry name" value="Chorismate mutase II"/>
    <property type="match status" value="1"/>
</dbReference>
<reference evidence="3 4" key="1">
    <citation type="submission" date="2018-01" db="EMBL/GenBank/DDBJ databases">
        <title>Draft genome sequence of Sphaerisporangium sp. 7K107.</title>
        <authorList>
            <person name="Sahin N."/>
            <person name="Saygin H."/>
            <person name="Ay H."/>
        </authorList>
    </citation>
    <scope>NUCLEOTIDE SEQUENCE [LARGE SCALE GENOMIC DNA]</scope>
    <source>
        <strain evidence="3 4">7K107</strain>
    </source>
</reference>
<dbReference type="InterPro" id="IPR036979">
    <property type="entry name" value="CM_dom_sf"/>
</dbReference>
<dbReference type="Gene3D" id="3.20.20.70">
    <property type="entry name" value="Aldolase class I"/>
    <property type="match status" value="1"/>
</dbReference>
<feature type="domain" description="Chorismate mutase" evidence="2">
    <location>
        <begin position="252"/>
        <end position="341"/>
    </location>
</feature>